<sequence length="99" mass="10727">MVQQKKKEKKKPFDARRLRVPILSDKARHALQKEMDKVRSSKTVLPTQPSNGGTVFAENGMDSVGFSSVNDNGNAFLPGVSSGTAAPQANNKRKAQNTS</sequence>
<organism evidence="2">
    <name type="scientific">Lygus hesperus</name>
    <name type="common">Western plant bug</name>
    <dbReference type="NCBI Taxonomy" id="30085"/>
    <lineage>
        <taxon>Eukaryota</taxon>
        <taxon>Metazoa</taxon>
        <taxon>Ecdysozoa</taxon>
        <taxon>Arthropoda</taxon>
        <taxon>Hexapoda</taxon>
        <taxon>Insecta</taxon>
        <taxon>Pterygota</taxon>
        <taxon>Neoptera</taxon>
        <taxon>Paraneoptera</taxon>
        <taxon>Hemiptera</taxon>
        <taxon>Heteroptera</taxon>
        <taxon>Panheteroptera</taxon>
        <taxon>Cimicomorpha</taxon>
        <taxon>Miridae</taxon>
        <taxon>Mirini</taxon>
        <taxon>Lygus</taxon>
    </lineage>
</organism>
<accession>A0A146L686</accession>
<name>A0A146L686_LYGHE</name>
<dbReference type="AlphaFoldDB" id="A0A146L686"/>
<feature type="compositionally biased region" description="Polar residues" evidence="1">
    <location>
        <begin position="81"/>
        <end position="90"/>
    </location>
</feature>
<evidence type="ECO:0000256" key="1">
    <source>
        <dbReference type="SAM" id="MobiDB-lite"/>
    </source>
</evidence>
<evidence type="ECO:0000313" key="2">
    <source>
        <dbReference type="EMBL" id="JAQ03125.1"/>
    </source>
</evidence>
<proteinExistence type="predicted"/>
<feature type="region of interest" description="Disordered" evidence="1">
    <location>
        <begin position="35"/>
        <end position="58"/>
    </location>
</feature>
<gene>
    <name evidence="2" type="ORF">g.21598</name>
</gene>
<reference evidence="2" key="1">
    <citation type="journal article" date="2016" name="Gigascience">
        <title>De novo construction of an expanded transcriptome assembly for the western tarnished plant bug, Lygus hesperus.</title>
        <authorList>
            <person name="Tassone E.E."/>
            <person name="Geib S.M."/>
            <person name="Hall B."/>
            <person name="Fabrick J.A."/>
            <person name="Brent C.S."/>
            <person name="Hull J.J."/>
        </authorList>
    </citation>
    <scope>NUCLEOTIDE SEQUENCE</scope>
</reference>
<feature type="compositionally biased region" description="Polar residues" evidence="1">
    <location>
        <begin position="41"/>
        <end position="53"/>
    </location>
</feature>
<protein>
    <submittedName>
        <fullName evidence="2">Uncharacterized protein</fullName>
    </submittedName>
</protein>
<dbReference type="EMBL" id="GDHC01015504">
    <property type="protein sequence ID" value="JAQ03125.1"/>
    <property type="molecule type" value="Transcribed_RNA"/>
</dbReference>
<feature type="region of interest" description="Disordered" evidence="1">
    <location>
        <begin position="78"/>
        <end position="99"/>
    </location>
</feature>